<sequence>MRVYVPATFADLETISRGLFEPARGYALTHRMLEISSLDDEEEIAEQVRDAAAWASVKDLGSPVRVVIVVDHPRADVEELAGEHPAAVALQGRIGVAEIACAFIDEPDAVADVRSALDGGEDAREALEARDLLWWGPGELGSVPAPDASSSGA</sequence>
<comment type="caution">
    <text evidence="1">The sequence shown here is derived from an EMBL/GenBank/DDBJ whole genome shotgun (WGS) entry which is preliminary data.</text>
</comment>
<evidence type="ECO:0000313" key="1">
    <source>
        <dbReference type="EMBL" id="GMA36541.1"/>
    </source>
</evidence>
<dbReference type="Pfam" id="PF21853">
    <property type="entry name" value="DUF6912"/>
    <property type="match status" value="1"/>
</dbReference>
<gene>
    <name evidence="1" type="ORF">GCM10025876_27450</name>
</gene>
<name>A0ABQ6IH91_9MICO</name>
<proteinExistence type="predicted"/>
<keyword evidence="2" id="KW-1185">Reference proteome</keyword>
<evidence type="ECO:0008006" key="3">
    <source>
        <dbReference type="Google" id="ProtNLM"/>
    </source>
</evidence>
<evidence type="ECO:0000313" key="2">
    <source>
        <dbReference type="Proteomes" id="UP001157125"/>
    </source>
</evidence>
<dbReference type="RefSeq" id="WP_284328631.1">
    <property type="nucleotide sequence ID" value="NZ_BSUN01000001.1"/>
</dbReference>
<dbReference type="InterPro" id="IPR054206">
    <property type="entry name" value="DUF6912"/>
</dbReference>
<organism evidence="1 2">
    <name type="scientific">Demequina litorisediminis</name>
    <dbReference type="NCBI Taxonomy" id="1849022"/>
    <lineage>
        <taxon>Bacteria</taxon>
        <taxon>Bacillati</taxon>
        <taxon>Actinomycetota</taxon>
        <taxon>Actinomycetes</taxon>
        <taxon>Micrococcales</taxon>
        <taxon>Demequinaceae</taxon>
        <taxon>Demequina</taxon>
    </lineage>
</organism>
<accession>A0ABQ6IH91</accession>
<dbReference type="EMBL" id="BSUN01000001">
    <property type="protein sequence ID" value="GMA36541.1"/>
    <property type="molecule type" value="Genomic_DNA"/>
</dbReference>
<reference evidence="2" key="1">
    <citation type="journal article" date="2019" name="Int. J. Syst. Evol. Microbiol.">
        <title>The Global Catalogue of Microorganisms (GCM) 10K type strain sequencing project: providing services to taxonomists for standard genome sequencing and annotation.</title>
        <authorList>
            <consortium name="The Broad Institute Genomics Platform"/>
            <consortium name="The Broad Institute Genome Sequencing Center for Infectious Disease"/>
            <person name="Wu L."/>
            <person name="Ma J."/>
        </authorList>
    </citation>
    <scope>NUCLEOTIDE SEQUENCE [LARGE SCALE GENOMIC DNA]</scope>
    <source>
        <strain evidence="2">NBRC 112299</strain>
    </source>
</reference>
<protein>
    <recommendedName>
        <fullName evidence="3">DUF4265 domain-containing protein</fullName>
    </recommendedName>
</protein>
<dbReference type="Proteomes" id="UP001157125">
    <property type="component" value="Unassembled WGS sequence"/>
</dbReference>